<dbReference type="InterPro" id="IPR010994">
    <property type="entry name" value="RuvA_2-like"/>
</dbReference>
<dbReference type="RefSeq" id="WP_344910663.1">
    <property type="nucleotide sequence ID" value="NZ_BAAAYO010000010.1"/>
</dbReference>
<evidence type="ECO:0000313" key="4">
    <source>
        <dbReference type="EMBL" id="MFB9752033.1"/>
    </source>
</evidence>
<name>A0ABV5VVC0_9BACL</name>
<dbReference type="NCBIfam" id="TIGR00426">
    <property type="entry name" value="competence protein ComEA helix-hairpin-helix repeat region"/>
    <property type="match status" value="1"/>
</dbReference>
<evidence type="ECO:0000256" key="1">
    <source>
        <dbReference type="SAM" id="MobiDB-lite"/>
    </source>
</evidence>
<reference evidence="4 5" key="1">
    <citation type="submission" date="2024-09" db="EMBL/GenBank/DDBJ databases">
        <authorList>
            <person name="Sun Q."/>
            <person name="Mori K."/>
        </authorList>
    </citation>
    <scope>NUCLEOTIDE SEQUENCE [LARGE SCALE GENOMIC DNA]</scope>
    <source>
        <strain evidence="4 5">JCM 12520</strain>
    </source>
</reference>
<sequence>METKSAARWTAIAIWGTLALLLWAIVRLVQGNVAHNAAVTVRDAEMAALFAGGGEQGGKAGKGSSKTGQTPVAGSAATAGAVAVDGGNPPVAEPAAPQAAGGAEHSPGSAADAGSPGPKETFDSRGLIDLNRATAAELIKLPGIGPSKAQAIVDHRDRQGSFRSIDELKKVKGIGAKTFETLKPLITVGP</sequence>
<dbReference type="Pfam" id="PF12836">
    <property type="entry name" value="HHH_3"/>
    <property type="match status" value="1"/>
</dbReference>
<feature type="transmembrane region" description="Helical" evidence="2">
    <location>
        <begin position="6"/>
        <end position="26"/>
    </location>
</feature>
<comment type="caution">
    <text evidence="4">The sequence shown here is derived from an EMBL/GenBank/DDBJ whole genome shotgun (WGS) entry which is preliminary data.</text>
</comment>
<keyword evidence="2" id="KW-1133">Transmembrane helix</keyword>
<dbReference type="Gene3D" id="1.10.150.320">
    <property type="entry name" value="Photosystem II 12 kDa extrinsic protein"/>
    <property type="match status" value="1"/>
</dbReference>
<dbReference type="InterPro" id="IPR004509">
    <property type="entry name" value="Competence_ComEA_HhH"/>
</dbReference>
<dbReference type="InterPro" id="IPR003583">
    <property type="entry name" value="Hlx-hairpin-Hlx_DNA-bd_motif"/>
</dbReference>
<dbReference type="SUPFAM" id="SSF47781">
    <property type="entry name" value="RuvA domain 2-like"/>
    <property type="match status" value="1"/>
</dbReference>
<proteinExistence type="predicted"/>
<dbReference type="PANTHER" id="PTHR21180">
    <property type="entry name" value="ENDONUCLEASE/EXONUCLEASE/PHOSPHATASE FAMILY DOMAIN-CONTAINING PROTEIN 1"/>
    <property type="match status" value="1"/>
</dbReference>
<dbReference type="PANTHER" id="PTHR21180:SF32">
    <property type="entry name" value="ENDONUCLEASE_EXONUCLEASE_PHOSPHATASE FAMILY DOMAIN-CONTAINING PROTEIN 1"/>
    <property type="match status" value="1"/>
</dbReference>
<organism evidence="4 5">
    <name type="scientific">Paenibacillus hodogayensis</name>
    <dbReference type="NCBI Taxonomy" id="279208"/>
    <lineage>
        <taxon>Bacteria</taxon>
        <taxon>Bacillati</taxon>
        <taxon>Bacillota</taxon>
        <taxon>Bacilli</taxon>
        <taxon>Bacillales</taxon>
        <taxon>Paenibacillaceae</taxon>
        <taxon>Paenibacillus</taxon>
    </lineage>
</organism>
<dbReference type="InterPro" id="IPR051675">
    <property type="entry name" value="Endo/Exo/Phosphatase_dom_1"/>
</dbReference>
<evidence type="ECO:0000313" key="5">
    <source>
        <dbReference type="Proteomes" id="UP001589619"/>
    </source>
</evidence>
<keyword evidence="2" id="KW-0812">Transmembrane</keyword>
<feature type="region of interest" description="Disordered" evidence="1">
    <location>
        <begin position="54"/>
        <end position="124"/>
    </location>
</feature>
<dbReference type="EMBL" id="JBHMAG010000009">
    <property type="protein sequence ID" value="MFB9752033.1"/>
    <property type="molecule type" value="Genomic_DNA"/>
</dbReference>
<keyword evidence="2" id="KW-0472">Membrane</keyword>
<feature type="compositionally biased region" description="Low complexity" evidence="1">
    <location>
        <begin position="62"/>
        <end position="104"/>
    </location>
</feature>
<feature type="domain" description="Helix-hairpin-helix DNA-binding motif class 1" evidence="3">
    <location>
        <begin position="166"/>
        <end position="185"/>
    </location>
</feature>
<evidence type="ECO:0000256" key="2">
    <source>
        <dbReference type="SAM" id="Phobius"/>
    </source>
</evidence>
<evidence type="ECO:0000259" key="3">
    <source>
        <dbReference type="SMART" id="SM00278"/>
    </source>
</evidence>
<keyword evidence="4" id="KW-0238">DNA-binding</keyword>
<protein>
    <submittedName>
        <fullName evidence="4">ComEA family DNA-binding protein</fullName>
    </submittedName>
</protein>
<dbReference type="Proteomes" id="UP001589619">
    <property type="component" value="Unassembled WGS sequence"/>
</dbReference>
<dbReference type="SMART" id="SM00278">
    <property type="entry name" value="HhH1"/>
    <property type="match status" value="2"/>
</dbReference>
<dbReference type="GO" id="GO:0003677">
    <property type="term" value="F:DNA binding"/>
    <property type="evidence" value="ECO:0007669"/>
    <property type="project" value="UniProtKB-KW"/>
</dbReference>
<keyword evidence="5" id="KW-1185">Reference proteome</keyword>
<accession>A0ABV5VVC0</accession>
<feature type="domain" description="Helix-hairpin-helix DNA-binding motif class 1" evidence="3">
    <location>
        <begin position="136"/>
        <end position="155"/>
    </location>
</feature>
<gene>
    <name evidence="4" type="ORF">ACFFNY_10750</name>
</gene>